<proteinExistence type="predicted"/>
<protein>
    <recommendedName>
        <fullName evidence="2">Regulatory protein YycH domain-containing protein</fullName>
    </recommendedName>
</protein>
<name>A0AAC9RSH1_9STAP</name>
<dbReference type="EMBL" id="CP020773">
    <property type="protein sequence ID" value="ARJ50876.1"/>
    <property type="molecule type" value="Genomic_DNA"/>
</dbReference>
<dbReference type="AlphaFoldDB" id="A0AAC9RSH1"/>
<keyword evidence="1" id="KW-1133">Transmembrane helix</keyword>
<evidence type="ECO:0000256" key="1">
    <source>
        <dbReference type="SAM" id="Phobius"/>
    </source>
</evidence>
<dbReference type="Gene3D" id="3.10.450.310">
    <property type="match status" value="1"/>
</dbReference>
<dbReference type="RefSeq" id="WP_085237354.1">
    <property type="nucleotide sequence ID" value="NZ_CP020773.1"/>
</dbReference>
<feature type="transmembrane region" description="Helical" evidence="1">
    <location>
        <begin position="12"/>
        <end position="30"/>
    </location>
</feature>
<sequence>MRTRELIKSIILALLVLLSIVLTVMIWNFSPDLTDADSTHTKEDTEAIGTRYDKSLNQVITPLQLVEVDNEHIKGKPAGKEVNVMMTAFQKHRITEVEDIQNDEVVLLRHLSNHFLVLDYPTDIPLSMYLNDVIEMPAKVPTNFNFDRLILDLDNTQHIVLYAMQSNHQRAIKLVTNLSAQNIQERIQKMKGFEPYTDIVTNRRAINKATYLYTLKKSKDLKSYRTIFNRINVEDLNAILFDNTPIVRTTNSGNTTYNNNTGVVNYNANRETYDYTNLSEDEHSTRNMNVSLPRAFDFINKHGGFTDDFRLFRADRDQGELTYQMFLNGRPIFYPNQLNEIRVIWGERGLYEYSRGLLKTNVTIDNGEKPEALPDAEEVRAALASQSTLDFSKVSQMVVGYRMSPLKGEEETIEIQEGSQFIPTWYVKYDNEWYEYDDGELKQA</sequence>
<dbReference type="Proteomes" id="UP000242864">
    <property type="component" value="Chromosome"/>
</dbReference>
<evidence type="ECO:0000313" key="3">
    <source>
        <dbReference type="EMBL" id="ARJ50876.1"/>
    </source>
</evidence>
<keyword evidence="1" id="KW-0812">Transmembrane</keyword>
<accession>A0AAC9RSH1</accession>
<keyword evidence="1" id="KW-0472">Membrane</keyword>
<dbReference type="CDD" id="cd15787">
    <property type="entry name" value="YycH_N"/>
    <property type="match status" value="1"/>
</dbReference>
<dbReference type="Pfam" id="PF07435">
    <property type="entry name" value="YycH"/>
    <property type="match status" value="1"/>
</dbReference>
<evidence type="ECO:0000259" key="2">
    <source>
        <dbReference type="Pfam" id="PF07435"/>
    </source>
</evidence>
<keyword evidence="4" id="KW-1185">Reference proteome</keyword>
<dbReference type="InterPro" id="IPR042274">
    <property type="entry name" value="YycH/YycI_2"/>
</dbReference>
<dbReference type="InterPro" id="IPR009996">
    <property type="entry name" value="YycH"/>
</dbReference>
<reference evidence="3 4" key="1">
    <citation type="submission" date="2017-04" db="EMBL/GenBank/DDBJ databases">
        <authorList>
            <person name="Veseli I.A."/>
            <person name="Tang C."/>
            <person name="Pombert J.-F."/>
        </authorList>
    </citation>
    <scope>NUCLEOTIDE SEQUENCE [LARGE SCALE GENOMIC DNA]</scope>
    <source>
        <strain evidence="3 4">ATCC 700373</strain>
    </source>
</reference>
<organism evidence="3 4">
    <name type="scientific">Staphylococcus lutrae</name>
    <dbReference type="NCBI Taxonomy" id="155085"/>
    <lineage>
        <taxon>Bacteria</taxon>
        <taxon>Bacillati</taxon>
        <taxon>Bacillota</taxon>
        <taxon>Bacilli</taxon>
        <taxon>Bacillales</taxon>
        <taxon>Staphylococcaceae</taxon>
        <taxon>Staphylococcus</taxon>
    </lineage>
</organism>
<dbReference type="KEGG" id="slz:B5P37_05850"/>
<dbReference type="Gene3D" id="3.30.310.160">
    <property type="entry name" value="YycH protein, domain 2"/>
    <property type="match status" value="1"/>
</dbReference>
<gene>
    <name evidence="3" type="ORF">B5P37_05850</name>
</gene>
<feature type="domain" description="Regulatory protein YycH" evidence="2">
    <location>
        <begin position="5"/>
        <end position="436"/>
    </location>
</feature>
<evidence type="ECO:0000313" key="4">
    <source>
        <dbReference type="Proteomes" id="UP000242864"/>
    </source>
</evidence>